<evidence type="ECO:0000256" key="6">
    <source>
        <dbReference type="ARBA" id="ARBA00023136"/>
    </source>
</evidence>
<evidence type="ECO:0000259" key="11">
    <source>
        <dbReference type="Pfam" id="PF00593"/>
    </source>
</evidence>
<dbReference type="Pfam" id="PF07715">
    <property type="entry name" value="Plug"/>
    <property type="match status" value="1"/>
</dbReference>
<evidence type="ECO:0000256" key="4">
    <source>
        <dbReference type="ARBA" id="ARBA00022692"/>
    </source>
</evidence>
<keyword evidence="7 8" id="KW-0998">Cell outer membrane</keyword>
<keyword evidence="5 9" id="KW-0798">TonB box</keyword>
<keyword evidence="2 8" id="KW-0813">Transport</keyword>
<dbReference type="InterPro" id="IPR023997">
    <property type="entry name" value="TonB-dep_OMP_SusC/RagA_CS"/>
</dbReference>
<dbReference type="InterPro" id="IPR023996">
    <property type="entry name" value="TonB-dep_OMP_SusC/RagA"/>
</dbReference>
<feature type="domain" description="TonB-dependent receptor-like beta-barrel" evidence="11">
    <location>
        <begin position="542"/>
        <end position="1088"/>
    </location>
</feature>
<dbReference type="Gene3D" id="2.60.40.1120">
    <property type="entry name" value="Carboxypeptidase-like, regulatory domain"/>
    <property type="match status" value="1"/>
</dbReference>
<comment type="subcellular location">
    <subcellularLocation>
        <location evidence="1 8">Cell outer membrane</location>
        <topology evidence="1 8">Multi-pass membrane protein</topology>
    </subcellularLocation>
</comment>
<keyword evidence="13" id="KW-0675">Receptor</keyword>
<dbReference type="EMBL" id="JBDKWZ010000003">
    <property type="protein sequence ID" value="MEN7547734.1"/>
    <property type="molecule type" value="Genomic_DNA"/>
</dbReference>
<dbReference type="InterPro" id="IPR012910">
    <property type="entry name" value="Plug_dom"/>
</dbReference>
<comment type="similarity">
    <text evidence="8 9">Belongs to the TonB-dependent receptor family.</text>
</comment>
<protein>
    <submittedName>
        <fullName evidence="13">TonB-dependent receptor</fullName>
    </submittedName>
</protein>
<evidence type="ECO:0000256" key="8">
    <source>
        <dbReference type="PROSITE-ProRule" id="PRU01360"/>
    </source>
</evidence>
<dbReference type="Proteomes" id="UP001403385">
    <property type="component" value="Unassembled WGS sequence"/>
</dbReference>
<dbReference type="Gene3D" id="2.170.130.10">
    <property type="entry name" value="TonB-dependent receptor, plug domain"/>
    <property type="match status" value="1"/>
</dbReference>
<feature type="region of interest" description="Disordered" evidence="10">
    <location>
        <begin position="1026"/>
        <end position="1045"/>
    </location>
</feature>
<evidence type="ECO:0000259" key="12">
    <source>
        <dbReference type="Pfam" id="PF07715"/>
    </source>
</evidence>
<evidence type="ECO:0000256" key="2">
    <source>
        <dbReference type="ARBA" id="ARBA00022448"/>
    </source>
</evidence>
<sequence>MKNTLSKRIIMYSKYSLYGAILQCFFFTLGLASHGNAQKVKSIKDVYLTVGFKRASIEEVIASIESNTQYRFVYQKGTVTGTQVKVTLPRKRHTIAAILTELAKVGQLGFKQVNQNINVKELGAQPEQPLVEIPLVVKDVVVSGVVTSSEDGQPLPGVTILVVGTSIGTTTDFDGKYKVTIPEGSTLLFSFIGYKSQEILVDKQSSLNVVMEPDVAQLEEVVVVGYGTQKKTSLTSAVTAVNGAELEERPTQNLKSSMQGMVPGLTIWDKGGEPGSNNISIRVRGVTTLNDNNPLVIVDGVEQPYESIDPSMIESISVLKDAASTAIYGSRAANGVLLITTKRGEEGKPRINYSGWVAFQNPTNLPEHMGTENYLRLQNLAYENRGSAPLYSEEDIQNYVSGKDRLNYPLPNDWFNSVIDNYAPMQNHTLSISGGGDYLKTMASINYRDQKGIFPNRDSKLYQLRLNNDIKINDKINLGADISYKRQQRNTTNNGNIYHYMLHGSQWAVPQYPDGSYGLSKQGHNPLMYTDPDIVGRTKVVSDFVNLNVKGTYEILEGLKFNTQVGVNYWKENQLKNWPTYEIYDYNTGALRKQRNINQLQELRYESKRMTWNNTLSYDFEVNKHSFHVMAGYSQISYDYIGMNAQGQNYYNNDLIGLGNDADKAKRNMNSSYLDEGLRSVFGRLRYSYNDKYFLETNLRYDGSSGFSEDQRYAVFPSISAAWRLSEEAFWDPLRNVVDNFKLRASYGETGNNKIYQNGQRVYYPTYENLLLNNYVFNGQLVTGVFQNKLASSELTWESTNQTNIGLDASVFNGKILFTFDWFNKLTEGILLDLEIPGIIGLEASPINAGKVRNRGWEAQVTYREKKGDFRYNVTLNLSDVQNEIVDLAGTGPYFNGEKDWMTWQEGQPINSLWGYRTDGYYTEADFDEDNPYPLLAPSAKVGDIKYVDRNEDGVLNAEDKEILGSTIPRYTYGANLGLGWKNFDVNIQFQGVAKQDMAVMGSLVEAGSWEGFTLDIAKDYWTPENPDARFPRPEKQSNRNTQPSDKWVVDGSYLRLKNLQIGYNLPEIFLDKVGMSRARVYVGGTNLFTISKLNEWGIDAEAPTGRGDFYPQLKTYTIGLNVGF</sequence>
<accession>A0AAW9S465</accession>
<proteinExistence type="inferred from homology"/>
<comment type="caution">
    <text evidence="13">The sequence shown here is derived from an EMBL/GenBank/DDBJ whole genome shotgun (WGS) entry which is preliminary data.</text>
</comment>
<dbReference type="FunFam" id="2.170.130.10:FF:000003">
    <property type="entry name" value="SusC/RagA family TonB-linked outer membrane protein"/>
    <property type="match status" value="1"/>
</dbReference>
<keyword evidence="14" id="KW-1185">Reference proteome</keyword>
<evidence type="ECO:0000256" key="5">
    <source>
        <dbReference type="ARBA" id="ARBA00023077"/>
    </source>
</evidence>
<organism evidence="13 14">
    <name type="scientific">Rapidithrix thailandica</name>
    <dbReference type="NCBI Taxonomy" id="413964"/>
    <lineage>
        <taxon>Bacteria</taxon>
        <taxon>Pseudomonadati</taxon>
        <taxon>Bacteroidota</taxon>
        <taxon>Cytophagia</taxon>
        <taxon>Cytophagales</taxon>
        <taxon>Flammeovirgaceae</taxon>
        <taxon>Rapidithrix</taxon>
    </lineage>
</organism>
<dbReference type="InterPro" id="IPR036942">
    <property type="entry name" value="Beta-barrel_TonB_sf"/>
</dbReference>
<dbReference type="FunFam" id="2.60.40.1120:FF:000003">
    <property type="entry name" value="Outer membrane protein Omp121"/>
    <property type="match status" value="1"/>
</dbReference>
<gene>
    <name evidence="13" type="ORF">AAG747_07435</name>
</gene>
<keyword evidence="3 8" id="KW-1134">Transmembrane beta strand</keyword>
<dbReference type="Pfam" id="PF00593">
    <property type="entry name" value="TonB_dep_Rec_b-barrel"/>
    <property type="match status" value="1"/>
</dbReference>
<dbReference type="Gene3D" id="2.40.170.20">
    <property type="entry name" value="TonB-dependent receptor, beta-barrel domain"/>
    <property type="match status" value="1"/>
</dbReference>
<dbReference type="AlphaFoldDB" id="A0AAW9S465"/>
<evidence type="ECO:0000256" key="10">
    <source>
        <dbReference type="SAM" id="MobiDB-lite"/>
    </source>
</evidence>
<dbReference type="Pfam" id="PF13715">
    <property type="entry name" value="CarbopepD_reg_2"/>
    <property type="match status" value="1"/>
</dbReference>
<dbReference type="InterPro" id="IPR039426">
    <property type="entry name" value="TonB-dep_rcpt-like"/>
</dbReference>
<name>A0AAW9S465_9BACT</name>
<evidence type="ECO:0000256" key="1">
    <source>
        <dbReference type="ARBA" id="ARBA00004571"/>
    </source>
</evidence>
<evidence type="ECO:0000313" key="14">
    <source>
        <dbReference type="Proteomes" id="UP001403385"/>
    </source>
</evidence>
<evidence type="ECO:0000256" key="3">
    <source>
        <dbReference type="ARBA" id="ARBA00022452"/>
    </source>
</evidence>
<dbReference type="InterPro" id="IPR037066">
    <property type="entry name" value="Plug_dom_sf"/>
</dbReference>
<reference evidence="13 14" key="1">
    <citation type="submission" date="2024-04" db="EMBL/GenBank/DDBJ databases">
        <title>Novel genus in family Flammeovirgaceae.</title>
        <authorList>
            <person name="Nguyen T.H."/>
            <person name="Vuong T.Q."/>
            <person name="Le H."/>
            <person name="Kim S.-G."/>
        </authorList>
    </citation>
    <scope>NUCLEOTIDE SEQUENCE [LARGE SCALE GENOMIC DNA]</scope>
    <source>
        <strain evidence="13 14">JCM 23209</strain>
    </source>
</reference>
<dbReference type="SUPFAM" id="SSF56935">
    <property type="entry name" value="Porins"/>
    <property type="match status" value="1"/>
</dbReference>
<dbReference type="InterPro" id="IPR008969">
    <property type="entry name" value="CarboxyPept-like_regulatory"/>
</dbReference>
<evidence type="ECO:0000256" key="7">
    <source>
        <dbReference type="ARBA" id="ARBA00023237"/>
    </source>
</evidence>
<dbReference type="NCBIfam" id="TIGR04056">
    <property type="entry name" value="OMP_RagA_SusC"/>
    <property type="match status" value="1"/>
</dbReference>
<keyword evidence="4 8" id="KW-0812">Transmembrane</keyword>
<dbReference type="RefSeq" id="WP_346820519.1">
    <property type="nucleotide sequence ID" value="NZ_JBDKWZ010000003.1"/>
</dbReference>
<dbReference type="PROSITE" id="PS52016">
    <property type="entry name" value="TONB_DEPENDENT_REC_3"/>
    <property type="match status" value="1"/>
</dbReference>
<feature type="compositionally biased region" description="Basic and acidic residues" evidence="10">
    <location>
        <begin position="1027"/>
        <end position="1038"/>
    </location>
</feature>
<keyword evidence="6 8" id="KW-0472">Membrane</keyword>
<dbReference type="NCBIfam" id="TIGR04057">
    <property type="entry name" value="SusC_RagA_signa"/>
    <property type="match status" value="1"/>
</dbReference>
<evidence type="ECO:0000313" key="13">
    <source>
        <dbReference type="EMBL" id="MEN7547734.1"/>
    </source>
</evidence>
<dbReference type="GO" id="GO:0009279">
    <property type="term" value="C:cell outer membrane"/>
    <property type="evidence" value="ECO:0007669"/>
    <property type="project" value="UniProtKB-SubCell"/>
</dbReference>
<evidence type="ECO:0000256" key="9">
    <source>
        <dbReference type="RuleBase" id="RU003357"/>
    </source>
</evidence>
<dbReference type="SUPFAM" id="SSF49464">
    <property type="entry name" value="Carboxypeptidase regulatory domain-like"/>
    <property type="match status" value="1"/>
</dbReference>
<dbReference type="InterPro" id="IPR000531">
    <property type="entry name" value="Beta-barrel_TonB"/>
</dbReference>
<feature type="domain" description="TonB-dependent receptor plug" evidence="12">
    <location>
        <begin position="231"/>
        <end position="336"/>
    </location>
</feature>